<comment type="caution">
    <text evidence="1">The sequence shown here is derived from an EMBL/GenBank/DDBJ whole genome shotgun (WGS) entry which is preliminary data.</text>
</comment>
<evidence type="ECO:0000313" key="1">
    <source>
        <dbReference type="EMBL" id="GER44680.1"/>
    </source>
</evidence>
<dbReference type="Proteomes" id="UP000325081">
    <property type="component" value="Unassembled WGS sequence"/>
</dbReference>
<dbReference type="AlphaFoldDB" id="A0A5A7QHR8"/>
<reference evidence="2" key="1">
    <citation type="journal article" date="2019" name="Curr. Biol.">
        <title>Genome Sequence of Striga asiatica Provides Insight into the Evolution of Plant Parasitism.</title>
        <authorList>
            <person name="Yoshida S."/>
            <person name="Kim S."/>
            <person name="Wafula E.K."/>
            <person name="Tanskanen J."/>
            <person name="Kim Y.M."/>
            <person name="Honaas L."/>
            <person name="Yang Z."/>
            <person name="Spallek T."/>
            <person name="Conn C.E."/>
            <person name="Ichihashi Y."/>
            <person name="Cheong K."/>
            <person name="Cui S."/>
            <person name="Der J.P."/>
            <person name="Gundlach H."/>
            <person name="Jiao Y."/>
            <person name="Hori C."/>
            <person name="Ishida J.K."/>
            <person name="Kasahara H."/>
            <person name="Kiba T."/>
            <person name="Kim M.S."/>
            <person name="Koo N."/>
            <person name="Laohavisit A."/>
            <person name="Lee Y.H."/>
            <person name="Lumba S."/>
            <person name="McCourt P."/>
            <person name="Mortimer J.C."/>
            <person name="Mutuku J.M."/>
            <person name="Nomura T."/>
            <person name="Sasaki-Sekimoto Y."/>
            <person name="Seto Y."/>
            <person name="Wang Y."/>
            <person name="Wakatake T."/>
            <person name="Sakakibara H."/>
            <person name="Demura T."/>
            <person name="Yamaguchi S."/>
            <person name="Yoneyama K."/>
            <person name="Manabe R.I."/>
            <person name="Nelson D.C."/>
            <person name="Schulman A.H."/>
            <person name="Timko M.P."/>
            <person name="dePamphilis C.W."/>
            <person name="Choi D."/>
            <person name="Shirasu K."/>
        </authorList>
    </citation>
    <scope>NUCLEOTIDE SEQUENCE [LARGE SCALE GENOMIC DNA]</scope>
    <source>
        <strain evidence="2">cv. UVA1</strain>
    </source>
</reference>
<dbReference type="OrthoDB" id="1710432at2759"/>
<protein>
    <submittedName>
        <fullName evidence="1">NH(3)-dependent NAD(+) synthetase</fullName>
    </submittedName>
</protein>
<keyword evidence="2" id="KW-1185">Reference proteome</keyword>
<organism evidence="1 2">
    <name type="scientific">Striga asiatica</name>
    <name type="common">Asiatic witchweed</name>
    <name type="synonym">Buchnera asiatica</name>
    <dbReference type="NCBI Taxonomy" id="4170"/>
    <lineage>
        <taxon>Eukaryota</taxon>
        <taxon>Viridiplantae</taxon>
        <taxon>Streptophyta</taxon>
        <taxon>Embryophyta</taxon>
        <taxon>Tracheophyta</taxon>
        <taxon>Spermatophyta</taxon>
        <taxon>Magnoliopsida</taxon>
        <taxon>eudicotyledons</taxon>
        <taxon>Gunneridae</taxon>
        <taxon>Pentapetalae</taxon>
        <taxon>asterids</taxon>
        <taxon>lamiids</taxon>
        <taxon>Lamiales</taxon>
        <taxon>Orobanchaceae</taxon>
        <taxon>Buchnereae</taxon>
        <taxon>Striga</taxon>
    </lineage>
</organism>
<evidence type="ECO:0000313" key="2">
    <source>
        <dbReference type="Proteomes" id="UP000325081"/>
    </source>
</evidence>
<gene>
    <name evidence="1" type="ORF">STAS_21585</name>
</gene>
<dbReference type="EMBL" id="BKCP01007070">
    <property type="protein sequence ID" value="GER44680.1"/>
    <property type="molecule type" value="Genomic_DNA"/>
</dbReference>
<name>A0A5A7QHR8_STRAF</name>
<accession>A0A5A7QHR8</accession>
<proteinExistence type="predicted"/>
<sequence>MDNEDSGFVDCALVSENSGSDWEVDEDGNCIGRRKIVTYDPKCEHSTLEFMLGMRFISIEEWLDVKNRMASADDRLGDSYRTSSMMRAELPRGRMCGWMGVEEWLSVAWAR</sequence>